<evidence type="ECO:0000313" key="10">
    <source>
        <dbReference type="EMBL" id="RST94301.1"/>
    </source>
</evidence>
<proteinExistence type="inferred from homology"/>
<protein>
    <recommendedName>
        <fullName evidence="6">Long-chain-fatty-acid--CoA ligase</fullName>
        <ecNumber evidence="5">6.2.1.3</ecNumber>
    </recommendedName>
    <alternativeName>
        <fullName evidence="7">Long-chain acyl-CoA synthetase</fullName>
    </alternativeName>
</protein>
<dbReference type="InterPro" id="IPR025110">
    <property type="entry name" value="AMP-bd_C"/>
</dbReference>
<dbReference type="CDD" id="cd05936">
    <property type="entry name" value="FC-FACS_FadD_like"/>
    <property type="match status" value="1"/>
</dbReference>
<comment type="similarity">
    <text evidence="3">Belongs to the ATP-dependent AMP-binding enzyme family.</text>
</comment>
<evidence type="ECO:0000256" key="2">
    <source>
        <dbReference type="ARBA" id="ARBA00005005"/>
    </source>
</evidence>
<evidence type="ECO:0000259" key="8">
    <source>
        <dbReference type="Pfam" id="PF00501"/>
    </source>
</evidence>
<evidence type="ECO:0000256" key="7">
    <source>
        <dbReference type="ARBA" id="ARBA00042773"/>
    </source>
</evidence>
<dbReference type="GO" id="GO:0004467">
    <property type="term" value="F:long-chain fatty acid-CoA ligase activity"/>
    <property type="evidence" value="ECO:0007669"/>
    <property type="project" value="UniProtKB-EC"/>
</dbReference>
<evidence type="ECO:0000256" key="4">
    <source>
        <dbReference type="ARBA" id="ARBA00022598"/>
    </source>
</evidence>
<dbReference type="PANTHER" id="PTHR43767:SF8">
    <property type="entry name" value="LONG-CHAIN-FATTY-ACID--COA LIGASE"/>
    <property type="match status" value="1"/>
</dbReference>
<dbReference type="PANTHER" id="PTHR43767">
    <property type="entry name" value="LONG-CHAIN-FATTY-ACID--COA LIGASE"/>
    <property type="match status" value="1"/>
</dbReference>
<evidence type="ECO:0000256" key="5">
    <source>
        <dbReference type="ARBA" id="ARBA00026121"/>
    </source>
</evidence>
<evidence type="ECO:0000313" key="11">
    <source>
        <dbReference type="Proteomes" id="UP000287239"/>
    </source>
</evidence>
<dbReference type="SUPFAM" id="SSF56801">
    <property type="entry name" value="Acetyl-CoA synthetase-like"/>
    <property type="match status" value="1"/>
</dbReference>
<dbReference type="AlphaFoldDB" id="A0A429ZKU6"/>
<sequence length="558" mass="61942">MEKIWLESYPPDVKDEISLATYPSLSAMFTESVKNYGVKPAYHNMGKTLSYTEAGQLVDDFSSYLRYHLKLKKGQRVAVMMPNLLQYPVAVFGILQAELTVVNINPLYTPRELEHQLIDSGATTIIILENYAHVLAEVIEKTAIKHVITTTVGDLLGPKGTLINFAVRHLKKLVPAYQLPNDLKFKEILKQGKSLLKVEPTLTHEDVAFLQYTSATTGVAKGAVLTHGNIVANMLQVSEWIKGDIRKGGEVVVAALPLYHIFSLTANLMTFTMFGALNILITNPRELDDFVKTLRKFPISILIGVNTLFNGLLNHNQFSSLDFNSWRFGFAGGMAVQKVVADKWQEVTGKPLIEAYGLTETSPAVCMNPLNEQNRVGSIGLPIPHTDISIRNTLGQEVSLGEKGELWIKGPQVMTHYWQRPQATAEAFDKQGFFATGDIATVSPDGFVNLVDRKKDMILVSGFNVYPNEVEDVMVAHPDILEVACIGVPDKKTGEAVKLVVVPHSQEPAKKVLIAFAQKHLTAYKVPKKIDFTTELPKNNVGKILRRELREVPVKKES</sequence>
<dbReference type="FunFam" id="3.40.50.12780:FF:000003">
    <property type="entry name" value="Long-chain-fatty-acid--CoA ligase FadD"/>
    <property type="match status" value="1"/>
</dbReference>
<dbReference type="OrthoDB" id="9762242at2"/>
<accession>A0A429ZKU6</accession>
<feature type="domain" description="AMP-binding enzyme C-terminal" evidence="9">
    <location>
        <begin position="469"/>
        <end position="543"/>
    </location>
</feature>
<evidence type="ECO:0000256" key="1">
    <source>
        <dbReference type="ARBA" id="ARBA00004170"/>
    </source>
</evidence>
<dbReference type="GO" id="GO:0016020">
    <property type="term" value="C:membrane"/>
    <property type="evidence" value="ECO:0007669"/>
    <property type="project" value="UniProtKB-SubCell"/>
</dbReference>
<gene>
    <name evidence="10" type="ORF">CBF35_10030</name>
</gene>
<evidence type="ECO:0000256" key="3">
    <source>
        <dbReference type="ARBA" id="ARBA00006432"/>
    </source>
</evidence>
<dbReference type="EMBL" id="NGJU01000015">
    <property type="protein sequence ID" value="RST94301.1"/>
    <property type="molecule type" value="Genomic_DNA"/>
</dbReference>
<dbReference type="Proteomes" id="UP000287239">
    <property type="component" value="Unassembled WGS sequence"/>
</dbReference>
<reference evidence="10 11" key="1">
    <citation type="submission" date="2017-05" db="EMBL/GenBank/DDBJ databases">
        <title>Vagococcus spp. assemblies.</title>
        <authorList>
            <person name="Gulvik C.A."/>
        </authorList>
    </citation>
    <scope>NUCLEOTIDE SEQUENCE [LARGE SCALE GENOMIC DNA]</scope>
    <source>
        <strain evidence="10 11">NCFB 2777</strain>
    </source>
</reference>
<dbReference type="EC" id="6.2.1.3" evidence="5"/>
<comment type="pathway">
    <text evidence="2">Lipid metabolism; fatty acid beta-oxidation.</text>
</comment>
<feature type="domain" description="AMP-dependent synthetase/ligase" evidence="8">
    <location>
        <begin position="29"/>
        <end position="418"/>
    </location>
</feature>
<keyword evidence="4 10" id="KW-0436">Ligase</keyword>
<name>A0A429ZKU6_9ENTE</name>
<dbReference type="GeneID" id="98568710"/>
<comment type="subcellular location">
    <subcellularLocation>
        <location evidence="1">Membrane</location>
        <topology evidence="1">Peripheral membrane protein</topology>
    </subcellularLocation>
</comment>
<dbReference type="Pfam" id="PF00501">
    <property type="entry name" value="AMP-binding"/>
    <property type="match status" value="1"/>
</dbReference>
<evidence type="ECO:0000259" key="9">
    <source>
        <dbReference type="Pfam" id="PF13193"/>
    </source>
</evidence>
<dbReference type="Gene3D" id="3.40.50.980">
    <property type="match status" value="2"/>
</dbReference>
<organism evidence="10 11">
    <name type="scientific">Vagococcus salmoninarum</name>
    <dbReference type="NCBI Taxonomy" id="2739"/>
    <lineage>
        <taxon>Bacteria</taxon>
        <taxon>Bacillati</taxon>
        <taxon>Bacillota</taxon>
        <taxon>Bacilli</taxon>
        <taxon>Lactobacillales</taxon>
        <taxon>Enterococcaceae</taxon>
        <taxon>Vagococcus</taxon>
    </lineage>
</organism>
<dbReference type="InterPro" id="IPR045851">
    <property type="entry name" value="AMP-bd_C_sf"/>
</dbReference>
<evidence type="ECO:0000256" key="6">
    <source>
        <dbReference type="ARBA" id="ARBA00039545"/>
    </source>
</evidence>
<comment type="caution">
    <text evidence="10">The sequence shown here is derived from an EMBL/GenBank/DDBJ whole genome shotgun (WGS) entry which is preliminary data.</text>
</comment>
<dbReference type="Gene3D" id="2.30.38.10">
    <property type="entry name" value="Luciferase, Domain 3"/>
    <property type="match status" value="1"/>
</dbReference>
<dbReference type="RefSeq" id="WP_126780710.1">
    <property type="nucleotide sequence ID" value="NZ_NGJU01000015.1"/>
</dbReference>
<dbReference type="Pfam" id="PF13193">
    <property type="entry name" value="AMP-binding_C"/>
    <property type="match status" value="1"/>
</dbReference>
<dbReference type="Gene3D" id="3.30.300.30">
    <property type="match status" value="1"/>
</dbReference>
<dbReference type="InterPro" id="IPR050237">
    <property type="entry name" value="ATP-dep_AMP-bd_enzyme"/>
</dbReference>
<dbReference type="InterPro" id="IPR000873">
    <property type="entry name" value="AMP-dep_synth/lig_dom"/>
</dbReference>
<keyword evidence="11" id="KW-1185">Reference proteome</keyword>